<organism evidence="4 5">
    <name type="scientific">Clostridium perfringens (strain ATCC 13124 / DSM 756 / JCM 1290 / NCIMB 6125 / NCTC 8237 / Type A)</name>
    <dbReference type="NCBI Taxonomy" id="195103"/>
    <lineage>
        <taxon>Bacteria</taxon>
        <taxon>Bacillati</taxon>
        <taxon>Bacillota</taxon>
        <taxon>Clostridia</taxon>
        <taxon>Eubacteriales</taxon>
        <taxon>Clostridiaceae</taxon>
        <taxon>Clostridium</taxon>
    </lineage>
</organism>
<reference evidence="4 5" key="1">
    <citation type="journal article" date="2006" name="Genome Res.">
        <title>Skewed genomic variability in strains of the toxigenic bacterial pathogen, Clostridium perfringens.</title>
        <authorList>
            <person name="Myers G.S."/>
            <person name="Rasko D.A."/>
            <person name="Cheung J.K."/>
            <person name="Ravel J."/>
            <person name="Seshadri R."/>
            <person name="Deboy R.T."/>
            <person name="Ren Q."/>
            <person name="Varga J."/>
            <person name="Awad M.M."/>
            <person name="Brinkac L.M."/>
            <person name="Daugherty S.C."/>
            <person name="Haft D.H."/>
            <person name="Dodson R.J."/>
            <person name="Madupu R."/>
            <person name="Nelson W.C."/>
            <person name="Rosovitz M.J."/>
            <person name="Sullivan S.A."/>
            <person name="Khouri H."/>
            <person name="Dimitrov G.I."/>
            <person name="Watkins K.L."/>
            <person name="Mulligan S."/>
            <person name="Benton J."/>
            <person name="Radune D."/>
            <person name="Fisher D.J."/>
            <person name="Atkins H.S."/>
            <person name="Hiscox T."/>
            <person name="Jost B.H."/>
            <person name="Billington S.J."/>
            <person name="Songer J.G."/>
            <person name="McClane B.A."/>
            <person name="Titball R.W."/>
            <person name="Rood J.I."/>
            <person name="Melville S.B."/>
            <person name="Paulsen I.T."/>
        </authorList>
    </citation>
    <scope>NUCLEOTIDE SEQUENCE [LARGE SCALE GENOMIC DNA]</scope>
    <source>
        <strain evidence="5">ATCC 13124 / DSM 756 / JCM 1290 / NCIMB 6125 / NCTC 8237 / S 107 / Type A</strain>
    </source>
</reference>
<dbReference type="PaxDb" id="195103-CPF_1892"/>
<dbReference type="InterPro" id="IPR050873">
    <property type="entry name" value="V-ATPase_V0D/AC39_subunit"/>
</dbReference>
<dbReference type="Proteomes" id="UP000001823">
    <property type="component" value="Chromosome"/>
</dbReference>
<keyword evidence="3" id="KW-0406">Ion transport</keyword>
<dbReference type="HOGENOM" id="CLU_059311_1_0_9"/>
<dbReference type="EMBL" id="CP000246">
    <property type="protein sequence ID" value="ABG83030.1"/>
    <property type="molecule type" value="Genomic_DNA"/>
</dbReference>
<dbReference type="Pfam" id="PF01992">
    <property type="entry name" value="vATP-synt_AC39"/>
    <property type="match status" value="1"/>
</dbReference>
<dbReference type="STRING" id="195103.CPF_1892"/>
<dbReference type="NCBIfam" id="NF002266">
    <property type="entry name" value="PRK01198.1-2"/>
    <property type="match status" value="1"/>
</dbReference>
<evidence type="ECO:0000313" key="5">
    <source>
        <dbReference type="Proteomes" id="UP000001823"/>
    </source>
</evidence>
<sequence length="335" mass="38881">MDSMQFLQLIPRIRVYEKKLLDKAQIERMIDANTSEGALKVLQETEYAAFMNEVRRPDDYEILLSNELVRLYKTMYEASPLKEIIDVMALKYDYHNIKVLVKGKILDKDFSQMLIPVGMVGVNDLKSAINGEDFGRLPKKMEECLRKIFEKFEETNDPQFIDLIADQYLYAHIHEIANKKNIKDKALDRYLTNLIDLNNVKTLLRAKKQDKNVNFFLDAIVPGGSIDASKFRSLYLDTIENIPNNLSSKEYSQVLREGIASYIETSSVSEFEKLIDNHIMSIMKEAKIVTKGLEPVLTYMYVKENEIKQIRTIMVGKLNNITKEVIRERLRDGYV</sequence>
<name>A0A0H2YR09_CLOP1</name>
<dbReference type="PANTHER" id="PTHR38682:SF1">
    <property type="entry name" value="V-TYPE ATP SYNTHASE SUBUNIT C"/>
    <property type="match status" value="1"/>
</dbReference>
<comment type="similarity">
    <text evidence="1">Belongs to the V-ATPase V0D/AC39 subunit family.</text>
</comment>
<dbReference type="AlphaFoldDB" id="A0A0H2YR09"/>
<evidence type="ECO:0000256" key="3">
    <source>
        <dbReference type="ARBA" id="ARBA00023065"/>
    </source>
</evidence>
<dbReference type="SUPFAM" id="SSF103486">
    <property type="entry name" value="V-type ATP synthase subunit C"/>
    <property type="match status" value="1"/>
</dbReference>
<protein>
    <submittedName>
        <fullName evidence="4">V-type ATPase, C subunit</fullName>
    </submittedName>
</protein>
<dbReference type="KEGG" id="cpf:CPF_1892"/>
<evidence type="ECO:0000256" key="2">
    <source>
        <dbReference type="ARBA" id="ARBA00022448"/>
    </source>
</evidence>
<dbReference type="InterPro" id="IPR036079">
    <property type="entry name" value="ATPase_csu/dsu_sf"/>
</dbReference>
<dbReference type="Gene3D" id="1.20.1690.10">
    <property type="entry name" value="V-type ATP synthase subunit C domain"/>
    <property type="match status" value="2"/>
</dbReference>
<dbReference type="PANTHER" id="PTHR38682">
    <property type="entry name" value="V-TYPE ATP SYNTHASE SUBUNIT C"/>
    <property type="match status" value="1"/>
</dbReference>
<gene>
    <name evidence="4" type="ordered locus">CPF_1892</name>
</gene>
<accession>A0A0H2YR09</accession>
<keyword evidence="2" id="KW-0813">Transport</keyword>
<dbReference type="InterPro" id="IPR044911">
    <property type="entry name" value="V-type_ATPase_csu/dsu_dom_3"/>
</dbReference>
<evidence type="ECO:0000256" key="1">
    <source>
        <dbReference type="ARBA" id="ARBA00006709"/>
    </source>
</evidence>
<evidence type="ECO:0000313" key="4">
    <source>
        <dbReference type="EMBL" id="ABG83030.1"/>
    </source>
</evidence>
<keyword evidence="5" id="KW-1185">Reference proteome</keyword>
<dbReference type="RefSeq" id="WP_003471636.1">
    <property type="nucleotide sequence ID" value="NC_008261.1"/>
</dbReference>
<dbReference type="InterPro" id="IPR002843">
    <property type="entry name" value="ATPase_V0-cplx_csu/dsu"/>
</dbReference>
<dbReference type="Gene3D" id="1.10.132.50">
    <property type="entry name" value="ATP synthase (C/AC39) subunit, domain 3"/>
    <property type="match status" value="1"/>
</dbReference>
<dbReference type="eggNOG" id="COG1527">
    <property type="taxonomic scope" value="Bacteria"/>
</dbReference>
<dbReference type="InterPro" id="IPR035067">
    <property type="entry name" value="V-type_ATPase_csu/dsu"/>
</dbReference>
<dbReference type="GO" id="GO:0046961">
    <property type="term" value="F:proton-transporting ATPase activity, rotational mechanism"/>
    <property type="evidence" value="ECO:0007669"/>
    <property type="project" value="InterPro"/>
</dbReference>
<proteinExistence type="inferred from homology"/>